<reference evidence="17" key="1">
    <citation type="submission" date="2014-07" db="EMBL/GenBank/DDBJ databases">
        <authorList>
            <person name="Wibberg D."/>
        </authorList>
    </citation>
    <scope>NUCLEOTIDE SEQUENCE [LARGE SCALE GENOMIC DNA]</scope>
    <source>
        <strain evidence="17">DG5</strain>
    </source>
</reference>
<keyword evidence="10 14" id="KW-0067">ATP-binding</keyword>
<evidence type="ECO:0000313" key="17">
    <source>
        <dbReference type="Proteomes" id="UP000032431"/>
    </source>
</evidence>
<evidence type="ECO:0000256" key="5">
    <source>
        <dbReference type="ARBA" id="ARBA00022679"/>
    </source>
</evidence>
<evidence type="ECO:0000256" key="10">
    <source>
        <dbReference type="ARBA" id="ARBA00022840"/>
    </source>
</evidence>
<dbReference type="Proteomes" id="UP000032431">
    <property type="component" value="Chromosome I"/>
</dbReference>
<evidence type="ECO:0000313" key="16">
    <source>
        <dbReference type="EMBL" id="CDZ25150.1"/>
    </source>
</evidence>
<dbReference type="CDD" id="cd02064">
    <property type="entry name" value="FAD_synthetase_N"/>
    <property type="match status" value="1"/>
</dbReference>
<dbReference type="SUPFAM" id="SSF52374">
    <property type="entry name" value="Nucleotidylyl transferase"/>
    <property type="match status" value="1"/>
</dbReference>
<accession>A0A078KVC7</accession>
<dbReference type="UniPathway" id="UPA00276">
    <property type="reaction ID" value="UER00406"/>
</dbReference>
<evidence type="ECO:0000256" key="13">
    <source>
        <dbReference type="ARBA" id="ARBA00049494"/>
    </source>
</evidence>
<dbReference type="GO" id="GO:0006747">
    <property type="term" value="P:FAD biosynthetic process"/>
    <property type="evidence" value="ECO:0007669"/>
    <property type="project" value="UniProtKB-UniRule"/>
</dbReference>
<proteinExistence type="inferred from homology"/>
<dbReference type="InterPro" id="IPR023468">
    <property type="entry name" value="Riboflavin_kinase"/>
</dbReference>
<protein>
    <recommendedName>
        <fullName evidence="14">Riboflavin biosynthesis protein</fullName>
    </recommendedName>
    <domain>
        <recommendedName>
            <fullName evidence="14">Riboflavin kinase</fullName>
            <ecNumber evidence="14">2.7.1.26</ecNumber>
        </recommendedName>
        <alternativeName>
            <fullName evidence="14">Flavokinase</fullName>
        </alternativeName>
    </domain>
    <domain>
        <recommendedName>
            <fullName evidence="14">FMN adenylyltransferase</fullName>
            <ecNumber evidence="14">2.7.7.2</ecNumber>
        </recommendedName>
        <alternativeName>
            <fullName evidence="14">FAD pyrophosphorylase</fullName>
        </alternativeName>
        <alternativeName>
            <fullName evidence="14">FAD synthase</fullName>
        </alternativeName>
    </domain>
</protein>
<organism evidence="16 17">
    <name type="scientific">[Clostridium] cellulosi</name>
    <dbReference type="NCBI Taxonomy" id="29343"/>
    <lineage>
        <taxon>Bacteria</taxon>
        <taxon>Bacillati</taxon>
        <taxon>Bacillota</taxon>
        <taxon>Clostridia</taxon>
        <taxon>Eubacteriales</taxon>
        <taxon>Oscillospiraceae</taxon>
        <taxon>Oscillospiraceae incertae sedis</taxon>
    </lineage>
</organism>
<dbReference type="HOGENOM" id="CLU_048437_0_2_9"/>
<dbReference type="NCBIfam" id="TIGR00083">
    <property type="entry name" value="ribF"/>
    <property type="match status" value="1"/>
</dbReference>
<evidence type="ECO:0000256" key="12">
    <source>
        <dbReference type="ARBA" id="ARBA00047880"/>
    </source>
</evidence>
<dbReference type="Gene3D" id="3.40.50.620">
    <property type="entry name" value="HUPs"/>
    <property type="match status" value="1"/>
</dbReference>
<dbReference type="InterPro" id="IPR023465">
    <property type="entry name" value="Riboflavin_kinase_dom_sf"/>
</dbReference>
<keyword evidence="3 14" id="KW-0285">Flavoprotein</keyword>
<dbReference type="PANTHER" id="PTHR22749">
    <property type="entry name" value="RIBOFLAVIN KINASE/FMN ADENYLYLTRANSFERASE"/>
    <property type="match status" value="1"/>
</dbReference>
<keyword evidence="6 14" id="KW-0548">Nucleotidyltransferase</keyword>
<evidence type="ECO:0000256" key="11">
    <source>
        <dbReference type="ARBA" id="ARBA00023268"/>
    </source>
</evidence>
<dbReference type="AlphaFoldDB" id="A0A078KVC7"/>
<keyword evidence="7 14" id="KW-0547">Nucleotide-binding</keyword>
<sequence length="289" mass="31883">MGHAEVINKALSQGLKTAVVTFSHNPGKKADGRPVPEITLPALKEKILESMSVDFCIYLDFDKVRNLEPEEFIDLLTEKLNVKYISCGFNYRFGKGASADVRRLDEICRPKGIKVYTTEPVCVGGKPLSSTRIRSCIASGDVKCAMELLGRPFAVYGEVVHGRRLGRVLGTPTINQLLPPPQLLPRFGVYASVTHVGDTLYPSVTNIGVKPTVSSNEVAGSETYIIGFDGDLYGKVIQVDLIEFLRPEMKFESVDRLKEQMGRDTEKAKAISTGFINNKKPFAEKVLSR</sequence>
<evidence type="ECO:0000256" key="9">
    <source>
        <dbReference type="ARBA" id="ARBA00022827"/>
    </source>
</evidence>
<feature type="domain" description="Riboflavin kinase" evidence="15">
    <location>
        <begin position="148"/>
        <end position="273"/>
    </location>
</feature>
<dbReference type="Gene3D" id="2.40.30.30">
    <property type="entry name" value="Riboflavin kinase-like"/>
    <property type="match status" value="1"/>
</dbReference>
<dbReference type="EC" id="2.7.7.2" evidence="14"/>
<comment type="pathway">
    <text evidence="2 14">Cofactor biosynthesis; FMN biosynthesis; FMN from riboflavin (ATP route): step 1/1.</text>
</comment>
<evidence type="ECO:0000256" key="14">
    <source>
        <dbReference type="PIRNR" id="PIRNR004491"/>
    </source>
</evidence>
<dbReference type="InterPro" id="IPR015864">
    <property type="entry name" value="FAD_synthase"/>
</dbReference>
<dbReference type="UniPathway" id="UPA00277">
    <property type="reaction ID" value="UER00407"/>
</dbReference>
<keyword evidence="4 14" id="KW-0288">FMN</keyword>
<evidence type="ECO:0000259" key="15">
    <source>
        <dbReference type="SMART" id="SM00904"/>
    </source>
</evidence>
<evidence type="ECO:0000256" key="4">
    <source>
        <dbReference type="ARBA" id="ARBA00022643"/>
    </source>
</evidence>
<evidence type="ECO:0000256" key="3">
    <source>
        <dbReference type="ARBA" id="ARBA00022630"/>
    </source>
</evidence>
<dbReference type="PATRIC" id="fig|29343.3.peg.2184"/>
<dbReference type="PIRSF" id="PIRSF004491">
    <property type="entry name" value="FAD_Synth"/>
    <property type="match status" value="1"/>
</dbReference>
<dbReference type="InterPro" id="IPR014729">
    <property type="entry name" value="Rossmann-like_a/b/a_fold"/>
</dbReference>
<keyword evidence="11" id="KW-0511">Multifunctional enzyme</keyword>
<dbReference type="SMART" id="SM00904">
    <property type="entry name" value="Flavokinase"/>
    <property type="match status" value="1"/>
</dbReference>
<dbReference type="SUPFAM" id="SSF82114">
    <property type="entry name" value="Riboflavin kinase-like"/>
    <property type="match status" value="1"/>
</dbReference>
<comment type="pathway">
    <text evidence="1 14">Cofactor biosynthesis; FAD biosynthesis; FAD from FMN: step 1/1.</text>
</comment>
<evidence type="ECO:0000256" key="2">
    <source>
        <dbReference type="ARBA" id="ARBA00005201"/>
    </source>
</evidence>
<dbReference type="GO" id="GO:0008531">
    <property type="term" value="F:riboflavin kinase activity"/>
    <property type="evidence" value="ECO:0007669"/>
    <property type="project" value="UniProtKB-UniRule"/>
</dbReference>
<keyword evidence="9 14" id="KW-0274">FAD</keyword>
<dbReference type="GO" id="GO:0003919">
    <property type="term" value="F:FMN adenylyltransferase activity"/>
    <property type="evidence" value="ECO:0007669"/>
    <property type="project" value="UniProtKB-UniRule"/>
</dbReference>
<evidence type="ECO:0000256" key="8">
    <source>
        <dbReference type="ARBA" id="ARBA00022777"/>
    </source>
</evidence>
<dbReference type="GO" id="GO:0005524">
    <property type="term" value="F:ATP binding"/>
    <property type="evidence" value="ECO:0007669"/>
    <property type="project" value="UniProtKB-UniRule"/>
</dbReference>
<keyword evidence="5 14" id="KW-0808">Transferase</keyword>
<dbReference type="GO" id="GO:0009231">
    <property type="term" value="P:riboflavin biosynthetic process"/>
    <property type="evidence" value="ECO:0007669"/>
    <property type="project" value="InterPro"/>
</dbReference>
<evidence type="ECO:0000256" key="7">
    <source>
        <dbReference type="ARBA" id="ARBA00022741"/>
    </source>
</evidence>
<dbReference type="InterPro" id="IPR002606">
    <property type="entry name" value="Riboflavin_kinase_bac"/>
</dbReference>
<dbReference type="STRING" id="29343.CCDG5_2070"/>
<evidence type="ECO:0000256" key="1">
    <source>
        <dbReference type="ARBA" id="ARBA00004726"/>
    </source>
</evidence>
<dbReference type="EC" id="2.7.1.26" evidence="14"/>
<comment type="similarity">
    <text evidence="14">Belongs to the ribF family.</text>
</comment>
<dbReference type="KEGG" id="ccel:CCDG5_2070"/>
<dbReference type="PANTHER" id="PTHR22749:SF6">
    <property type="entry name" value="RIBOFLAVIN KINASE"/>
    <property type="match status" value="1"/>
</dbReference>
<comment type="catalytic activity">
    <reaction evidence="13 14">
        <text>FMN + ATP + H(+) = FAD + diphosphate</text>
        <dbReference type="Rhea" id="RHEA:17237"/>
        <dbReference type="ChEBI" id="CHEBI:15378"/>
        <dbReference type="ChEBI" id="CHEBI:30616"/>
        <dbReference type="ChEBI" id="CHEBI:33019"/>
        <dbReference type="ChEBI" id="CHEBI:57692"/>
        <dbReference type="ChEBI" id="CHEBI:58210"/>
        <dbReference type="EC" id="2.7.7.2"/>
    </reaction>
</comment>
<name>A0A078KVC7_9FIRM</name>
<gene>
    <name evidence="16" type="ORF">CCDG5_2070</name>
</gene>
<dbReference type="Pfam" id="PF06574">
    <property type="entry name" value="FAD_syn"/>
    <property type="match status" value="1"/>
</dbReference>
<comment type="catalytic activity">
    <reaction evidence="12 14">
        <text>riboflavin + ATP = FMN + ADP + H(+)</text>
        <dbReference type="Rhea" id="RHEA:14357"/>
        <dbReference type="ChEBI" id="CHEBI:15378"/>
        <dbReference type="ChEBI" id="CHEBI:30616"/>
        <dbReference type="ChEBI" id="CHEBI:57986"/>
        <dbReference type="ChEBI" id="CHEBI:58210"/>
        <dbReference type="ChEBI" id="CHEBI:456216"/>
        <dbReference type="EC" id="2.7.1.26"/>
    </reaction>
</comment>
<dbReference type="InterPro" id="IPR015865">
    <property type="entry name" value="Riboflavin_kinase_bac/euk"/>
</dbReference>
<dbReference type="GO" id="GO:0009398">
    <property type="term" value="P:FMN biosynthetic process"/>
    <property type="evidence" value="ECO:0007669"/>
    <property type="project" value="UniProtKB-UniRule"/>
</dbReference>
<keyword evidence="8 14" id="KW-0418">Kinase</keyword>
<dbReference type="Pfam" id="PF01687">
    <property type="entry name" value="Flavokinase"/>
    <property type="match status" value="1"/>
</dbReference>
<keyword evidence="17" id="KW-1185">Reference proteome</keyword>
<dbReference type="EMBL" id="LM995447">
    <property type="protein sequence ID" value="CDZ25150.1"/>
    <property type="molecule type" value="Genomic_DNA"/>
</dbReference>
<evidence type="ECO:0000256" key="6">
    <source>
        <dbReference type="ARBA" id="ARBA00022695"/>
    </source>
</evidence>